<dbReference type="EMBL" id="BGZK01000251">
    <property type="protein sequence ID" value="GBP31816.1"/>
    <property type="molecule type" value="Genomic_DNA"/>
</dbReference>
<dbReference type="OrthoDB" id="1101576at2759"/>
<keyword evidence="2" id="KW-1185">Reference proteome</keyword>
<dbReference type="Proteomes" id="UP000299102">
    <property type="component" value="Unassembled WGS sequence"/>
</dbReference>
<evidence type="ECO:0000313" key="2">
    <source>
        <dbReference type="Proteomes" id="UP000299102"/>
    </source>
</evidence>
<protein>
    <submittedName>
        <fullName evidence="1">Uncharacterized protein</fullName>
    </submittedName>
</protein>
<organism evidence="1 2">
    <name type="scientific">Eumeta variegata</name>
    <name type="common">Bagworm moth</name>
    <name type="synonym">Eumeta japonica</name>
    <dbReference type="NCBI Taxonomy" id="151549"/>
    <lineage>
        <taxon>Eukaryota</taxon>
        <taxon>Metazoa</taxon>
        <taxon>Ecdysozoa</taxon>
        <taxon>Arthropoda</taxon>
        <taxon>Hexapoda</taxon>
        <taxon>Insecta</taxon>
        <taxon>Pterygota</taxon>
        <taxon>Neoptera</taxon>
        <taxon>Endopterygota</taxon>
        <taxon>Lepidoptera</taxon>
        <taxon>Glossata</taxon>
        <taxon>Ditrysia</taxon>
        <taxon>Tineoidea</taxon>
        <taxon>Psychidae</taxon>
        <taxon>Oiketicinae</taxon>
        <taxon>Eumeta</taxon>
    </lineage>
</organism>
<gene>
    <name evidence="1" type="ORF">EVAR_81582_1</name>
</gene>
<name>A0A4C1V0M4_EUMVA</name>
<evidence type="ECO:0000313" key="1">
    <source>
        <dbReference type="EMBL" id="GBP31816.1"/>
    </source>
</evidence>
<sequence length="129" mass="14409">MQFFSQLQRSQQCVAGLLSRNKLSDGGRIMEMEWCDGGGSNPPEISLTGQNATADAVTSCQFEVILSMEIPPWNINPFDETEVENLILQEELLELSANEKLKVTLKRGFTKLKPNIDNLLSIHQAHPSH</sequence>
<proteinExistence type="predicted"/>
<comment type="caution">
    <text evidence="1">The sequence shown here is derived from an EMBL/GenBank/DDBJ whole genome shotgun (WGS) entry which is preliminary data.</text>
</comment>
<dbReference type="AlphaFoldDB" id="A0A4C1V0M4"/>
<reference evidence="1 2" key="1">
    <citation type="journal article" date="2019" name="Commun. Biol.">
        <title>The bagworm genome reveals a unique fibroin gene that provides high tensile strength.</title>
        <authorList>
            <person name="Kono N."/>
            <person name="Nakamura H."/>
            <person name="Ohtoshi R."/>
            <person name="Tomita M."/>
            <person name="Numata K."/>
            <person name="Arakawa K."/>
        </authorList>
    </citation>
    <scope>NUCLEOTIDE SEQUENCE [LARGE SCALE GENOMIC DNA]</scope>
</reference>
<accession>A0A4C1V0M4</accession>